<protein>
    <submittedName>
        <fullName evidence="2">Uncharacterized protein</fullName>
    </submittedName>
</protein>
<name>A0A4R8Q428_9PEZI</name>
<evidence type="ECO:0000256" key="1">
    <source>
        <dbReference type="SAM" id="MobiDB-lite"/>
    </source>
</evidence>
<reference evidence="2 3" key="1">
    <citation type="submission" date="2018-11" db="EMBL/GenBank/DDBJ databases">
        <title>Genome sequence and assembly of Colletotrichum spinosum.</title>
        <authorList>
            <person name="Gan P."/>
            <person name="Shirasu K."/>
        </authorList>
    </citation>
    <scope>NUCLEOTIDE SEQUENCE [LARGE SCALE GENOMIC DNA]</scope>
    <source>
        <strain evidence="2 3">CBS 515.97</strain>
    </source>
</reference>
<dbReference type="EMBL" id="QAPG01000834">
    <property type="protein sequence ID" value="TDZ28493.1"/>
    <property type="molecule type" value="Genomic_DNA"/>
</dbReference>
<feature type="region of interest" description="Disordered" evidence="1">
    <location>
        <begin position="153"/>
        <end position="173"/>
    </location>
</feature>
<keyword evidence="3" id="KW-1185">Reference proteome</keyword>
<evidence type="ECO:0000313" key="3">
    <source>
        <dbReference type="Proteomes" id="UP000295083"/>
    </source>
</evidence>
<feature type="region of interest" description="Disordered" evidence="1">
    <location>
        <begin position="117"/>
        <end position="140"/>
    </location>
</feature>
<feature type="compositionally biased region" description="Low complexity" evidence="1">
    <location>
        <begin position="231"/>
        <end position="242"/>
    </location>
</feature>
<dbReference type="Proteomes" id="UP000295083">
    <property type="component" value="Unassembled WGS sequence"/>
</dbReference>
<sequence>MTPFTPADASRRESLNEQLRFLASWEQVLTPDQGSAVPDNEADYLAKLERARRLSSMSERCSKLAQEAATQTIEERVAIDGNSTQQLIAGARRDMINQTQDLATIVNRAYEEAERRVQANKASSAGSPVPADNDSLFGDDTTMSEWCEATLANDNEAHDPSSPMAIDDDSDDEPELARNLVAANLGFVLAASVHQPEDAGHDAVATPTSPAPSAPPASPAPATSPVPAAPPTVSAPSASPAPATSPAPTPLPTPLPAALPAALPAVSAVPASPASPDFPAPASPAAAPATPSASPAPAAPRPPQTLIQRLQAAAHNREVQRLIVHNEARRQRAALGLPSTNRRAMTTTCIYCYKVSSRNDETRRHIRNVELAIHMPQLDEEDRYVQARLDAP</sequence>
<gene>
    <name evidence="2" type="ORF">C8035_v007580</name>
</gene>
<feature type="compositionally biased region" description="Pro residues" evidence="1">
    <location>
        <begin position="209"/>
        <end position="230"/>
    </location>
</feature>
<accession>A0A4R8Q428</accession>
<feature type="compositionally biased region" description="Pro residues" evidence="1">
    <location>
        <begin position="243"/>
        <end position="255"/>
    </location>
</feature>
<proteinExistence type="predicted"/>
<organism evidence="2 3">
    <name type="scientific">Colletotrichum spinosum</name>
    <dbReference type="NCBI Taxonomy" id="1347390"/>
    <lineage>
        <taxon>Eukaryota</taxon>
        <taxon>Fungi</taxon>
        <taxon>Dikarya</taxon>
        <taxon>Ascomycota</taxon>
        <taxon>Pezizomycotina</taxon>
        <taxon>Sordariomycetes</taxon>
        <taxon>Hypocreomycetidae</taxon>
        <taxon>Glomerellales</taxon>
        <taxon>Glomerellaceae</taxon>
        <taxon>Colletotrichum</taxon>
        <taxon>Colletotrichum orbiculare species complex</taxon>
    </lineage>
</organism>
<feature type="region of interest" description="Disordered" evidence="1">
    <location>
        <begin position="198"/>
        <end position="255"/>
    </location>
</feature>
<dbReference type="AlphaFoldDB" id="A0A4R8Q428"/>
<feature type="region of interest" description="Disordered" evidence="1">
    <location>
        <begin position="268"/>
        <end position="302"/>
    </location>
</feature>
<evidence type="ECO:0000313" key="2">
    <source>
        <dbReference type="EMBL" id="TDZ28493.1"/>
    </source>
</evidence>
<comment type="caution">
    <text evidence="2">The sequence shown here is derived from an EMBL/GenBank/DDBJ whole genome shotgun (WGS) entry which is preliminary data.</text>
</comment>
<feature type="compositionally biased region" description="Low complexity" evidence="1">
    <location>
        <begin position="283"/>
        <end position="296"/>
    </location>
</feature>